<dbReference type="GO" id="GO:0061630">
    <property type="term" value="F:ubiquitin protein ligase activity"/>
    <property type="evidence" value="ECO:0007669"/>
    <property type="project" value="InterPro"/>
</dbReference>
<evidence type="ECO:0000256" key="1">
    <source>
        <dbReference type="SAM" id="Coils"/>
    </source>
</evidence>
<organism evidence="2 3">
    <name type="scientific">Aquatica leii</name>
    <dbReference type="NCBI Taxonomy" id="1421715"/>
    <lineage>
        <taxon>Eukaryota</taxon>
        <taxon>Metazoa</taxon>
        <taxon>Ecdysozoa</taxon>
        <taxon>Arthropoda</taxon>
        <taxon>Hexapoda</taxon>
        <taxon>Insecta</taxon>
        <taxon>Pterygota</taxon>
        <taxon>Neoptera</taxon>
        <taxon>Endopterygota</taxon>
        <taxon>Coleoptera</taxon>
        <taxon>Polyphaga</taxon>
        <taxon>Elateriformia</taxon>
        <taxon>Elateroidea</taxon>
        <taxon>Lampyridae</taxon>
        <taxon>Luciolinae</taxon>
        <taxon>Aquatica</taxon>
    </lineage>
</organism>
<dbReference type="PANTHER" id="PTHR14305:SF0">
    <property type="entry name" value="E3 UBIQUITIN-PROTEIN LIGASE CCNB1IP1"/>
    <property type="match status" value="1"/>
</dbReference>
<evidence type="ECO:0000313" key="2">
    <source>
        <dbReference type="EMBL" id="KAK4877161.1"/>
    </source>
</evidence>
<accession>A0AAN7P921</accession>
<dbReference type="GO" id="GO:0000795">
    <property type="term" value="C:synaptonemal complex"/>
    <property type="evidence" value="ECO:0007669"/>
    <property type="project" value="InterPro"/>
</dbReference>
<name>A0AAN7P921_9COLE</name>
<proteinExistence type="predicted"/>
<feature type="coiled-coil region" evidence="1">
    <location>
        <begin position="131"/>
        <end position="189"/>
    </location>
</feature>
<dbReference type="Proteomes" id="UP001353858">
    <property type="component" value="Unassembled WGS sequence"/>
</dbReference>
<sequence>MTDTPLTCNLLSCRKKLGLEACVTSCSHIFCSQHTSALKDKKKPVCLACGTQLNNELDVVCVDLNPNEQYKTMILTGLTPDQIMEIATRAIGFYVYQLNYNCLNKEALLRGTKEQMDDLKQYCTALTSKFKTDLLKEQRKAANIKQELEDKIKEIEAQQQQLAQWKRANKKLQMQVESQKREIVNLKISPINKTPEQLQKPMFSNNNFGNYFSNPFESNSINNTEAPPSFPLFGRFSH</sequence>
<dbReference type="InterPro" id="IPR042448">
    <property type="entry name" value="CCNB1IP1"/>
</dbReference>
<evidence type="ECO:0008006" key="4">
    <source>
        <dbReference type="Google" id="ProtNLM"/>
    </source>
</evidence>
<dbReference type="AlphaFoldDB" id="A0AAN7P921"/>
<reference evidence="3" key="1">
    <citation type="submission" date="2023-01" db="EMBL/GenBank/DDBJ databases">
        <title>Key to firefly adult light organ development and bioluminescence: homeobox transcription factors regulate luciferase expression and transportation to peroxisome.</title>
        <authorList>
            <person name="Fu X."/>
        </authorList>
    </citation>
    <scope>NUCLEOTIDE SEQUENCE [LARGE SCALE GENOMIC DNA]</scope>
</reference>
<comment type="caution">
    <text evidence="2">The sequence shown here is derived from an EMBL/GenBank/DDBJ whole genome shotgun (WGS) entry which is preliminary data.</text>
</comment>
<keyword evidence="3" id="KW-1185">Reference proteome</keyword>
<keyword evidence="1" id="KW-0175">Coiled coil</keyword>
<dbReference type="GO" id="GO:0007131">
    <property type="term" value="P:reciprocal meiotic recombination"/>
    <property type="evidence" value="ECO:0007669"/>
    <property type="project" value="InterPro"/>
</dbReference>
<evidence type="ECO:0000313" key="3">
    <source>
        <dbReference type="Proteomes" id="UP001353858"/>
    </source>
</evidence>
<dbReference type="PANTHER" id="PTHR14305">
    <property type="entry name" value="E3 UBIQUITIN-PROTEIN LIGASE CCNB1IP1"/>
    <property type="match status" value="1"/>
</dbReference>
<protein>
    <recommendedName>
        <fullName evidence="4">RING-type domain-containing protein</fullName>
    </recommendedName>
</protein>
<dbReference type="EMBL" id="JARPUR010000004">
    <property type="protein sequence ID" value="KAK4877161.1"/>
    <property type="molecule type" value="Genomic_DNA"/>
</dbReference>
<gene>
    <name evidence="2" type="ORF">RN001_009667</name>
</gene>